<proteinExistence type="inferred from homology"/>
<dbReference type="RefSeq" id="WP_055682633.1">
    <property type="nucleotide sequence ID" value="NZ_CANMUL010000001.1"/>
</dbReference>
<organism evidence="4 5">
    <name type="scientific">Jannaschia rubra</name>
    <dbReference type="NCBI Taxonomy" id="282197"/>
    <lineage>
        <taxon>Bacteria</taxon>
        <taxon>Pseudomonadati</taxon>
        <taxon>Pseudomonadota</taxon>
        <taxon>Alphaproteobacteria</taxon>
        <taxon>Rhodobacterales</taxon>
        <taxon>Roseobacteraceae</taxon>
        <taxon>Jannaschia</taxon>
    </lineage>
</organism>
<keyword evidence="3" id="KW-0472">Membrane</keyword>
<keyword evidence="2" id="KW-0813">Transport</keyword>
<dbReference type="GO" id="GO:0015920">
    <property type="term" value="P:lipopolysaccharide transport"/>
    <property type="evidence" value="ECO:0007669"/>
    <property type="project" value="TreeGrafter"/>
</dbReference>
<dbReference type="AlphaFoldDB" id="A0A0M6XT76"/>
<dbReference type="PANTHER" id="PTHR30413">
    <property type="entry name" value="INNER MEMBRANE TRANSPORT PERMEASE"/>
    <property type="match status" value="1"/>
</dbReference>
<keyword evidence="5" id="KW-1185">Reference proteome</keyword>
<feature type="transmembrane region" description="Helical" evidence="3">
    <location>
        <begin position="113"/>
        <end position="139"/>
    </location>
</feature>
<feature type="transmembrane region" description="Helical" evidence="3">
    <location>
        <begin position="184"/>
        <end position="202"/>
    </location>
</feature>
<dbReference type="Proteomes" id="UP000048908">
    <property type="component" value="Unassembled WGS sequence"/>
</dbReference>
<dbReference type="GO" id="GO:0140359">
    <property type="term" value="F:ABC-type transporter activity"/>
    <property type="evidence" value="ECO:0007669"/>
    <property type="project" value="InterPro"/>
</dbReference>
<protein>
    <submittedName>
        <fullName evidence="4">Polysialic acid transport protein KpsM</fullName>
    </submittedName>
</protein>
<sequence>MIRSAALPRRARGFRFFRSVAALILREMGSTYGRSPGGYIWAILEPVAGVALLTLVFSIMLRAPLLGSNFPYFYASGFLVFMLYSAVAGSLMSAVRYSRQLLEYPSVTIVDALVARFLLAAFTQLLVMAIIMSGIIWWFDLRPILTWSAIANALGMATAFGVAVGVSNCFLISMYPLWERVWAVLNRPVFLVSGIIFLPENVPERFRDLLMWNPLMHITSEMRRGVYGIYDAVHVDPVYVYGLSFFLGLLGLYFLLNYHKDIVLR</sequence>
<evidence type="ECO:0000313" key="4">
    <source>
        <dbReference type="EMBL" id="CTQ33194.1"/>
    </source>
</evidence>
<gene>
    <name evidence="4" type="primary">kpsM</name>
    <name evidence="4" type="ORF">JAN5088_01975</name>
</gene>
<dbReference type="PANTHER" id="PTHR30413:SF10">
    <property type="entry name" value="CAPSULE POLYSACCHARIDE EXPORT INNER-MEMBRANE PROTEIN CTRC"/>
    <property type="match status" value="1"/>
</dbReference>
<evidence type="ECO:0000256" key="2">
    <source>
        <dbReference type="ARBA" id="ARBA00022448"/>
    </source>
</evidence>
<evidence type="ECO:0000313" key="5">
    <source>
        <dbReference type="Proteomes" id="UP000048908"/>
    </source>
</evidence>
<dbReference type="OrthoDB" id="8479094at2"/>
<feature type="transmembrane region" description="Helical" evidence="3">
    <location>
        <begin position="72"/>
        <end position="92"/>
    </location>
</feature>
<feature type="transmembrane region" description="Helical" evidence="3">
    <location>
        <begin position="38"/>
        <end position="60"/>
    </location>
</feature>
<evidence type="ECO:0000256" key="1">
    <source>
        <dbReference type="ARBA" id="ARBA00007783"/>
    </source>
</evidence>
<keyword evidence="3" id="KW-0812">Transmembrane</keyword>
<keyword evidence="3" id="KW-1133">Transmembrane helix</keyword>
<accession>A0A0M6XT76</accession>
<dbReference type="EMBL" id="CXPG01000020">
    <property type="protein sequence ID" value="CTQ33194.1"/>
    <property type="molecule type" value="Genomic_DNA"/>
</dbReference>
<dbReference type="InterPro" id="IPR000412">
    <property type="entry name" value="ABC_2_transport"/>
</dbReference>
<comment type="similarity">
    <text evidence="1">Belongs to the ABC-2 integral membrane protein family.</text>
</comment>
<feature type="transmembrane region" description="Helical" evidence="3">
    <location>
        <begin position="145"/>
        <end position="172"/>
    </location>
</feature>
<dbReference type="PRINTS" id="PR00164">
    <property type="entry name" value="ABC2TRNSPORT"/>
</dbReference>
<evidence type="ECO:0000256" key="3">
    <source>
        <dbReference type="SAM" id="Phobius"/>
    </source>
</evidence>
<name>A0A0M6XT76_9RHOB</name>
<feature type="transmembrane region" description="Helical" evidence="3">
    <location>
        <begin position="238"/>
        <end position="256"/>
    </location>
</feature>
<reference evidence="4 5" key="1">
    <citation type="submission" date="2015-07" db="EMBL/GenBank/DDBJ databases">
        <authorList>
            <person name="Noorani M."/>
        </authorList>
    </citation>
    <scope>NUCLEOTIDE SEQUENCE [LARGE SCALE GENOMIC DNA]</scope>
    <source>
        <strain evidence="4 5">CECT 5088</strain>
    </source>
</reference>
<dbReference type="GO" id="GO:0043190">
    <property type="term" value="C:ATP-binding cassette (ABC) transporter complex"/>
    <property type="evidence" value="ECO:0007669"/>
    <property type="project" value="InterPro"/>
</dbReference>
<dbReference type="STRING" id="282197.SAMN04488517_10223"/>